<organism evidence="1 2">
    <name type="scientific">Malus baccata</name>
    <name type="common">Siberian crab apple</name>
    <name type="synonym">Pyrus baccata</name>
    <dbReference type="NCBI Taxonomy" id="106549"/>
    <lineage>
        <taxon>Eukaryota</taxon>
        <taxon>Viridiplantae</taxon>
        <taxon>Streptophyta</taxon>
        <taxon>Embryophyta</taxon>
        <taxon>Tracheophyta</taxon>
        <taxon>Spermatophyta</taxon>
        <taxon>Magnoliopsida</taxon>
        <taxon>eudicotyledons</taxon>
        <taxon>Gunneridae</taxon>
        <taxon>Pentapetalae</taxon>
        <taxon>rosids</taxon>
        <taxon>fabids</taxon>
        <taxon>Rosales</taxon>
        <taxon>Rosaceae</taxon>
        <taxon>Amygdaloideae</taxon>
        <taxon>Maleae</taxon>
        <taxon>Malus</taxon>
    </lineage>
</organism>
<dbReference type="EMBL" id="VIEB01000063">
    <property type="protein sequence ID" value="TQE08883.1"/>
    <property type="molecule type" value="Genomic_DNA"/>
</dbReference>
<dbReference type="SUPFAM" id="SSF54001">
    <property type="entry name" value="Cysteine proteinases"/>
    <property type="match status" value="1"/>
</dbReference>
<proteinExistence type="predicted"/>
<dbReference type="Proteomes" id="UP000315295">
    <property type="component" value="Unassembled WGS sequence"/>
</dbReference>
<sequence length="202" mass="23967">MKKGKEQNLHLSSYIFIDMEIQRPKSDDEYLDQRLKTTLEENVDKVAKVFILMKHYFLFTLIVWDIQKRTMTHYNSKLPRIEGSRDQYFDHALQVRDKIQTIYKDFKSDNTLTIDIESYKTCAQQREDSLDCGIFFIHYAQQVQEGKLIESMFDKEEVFEKKAEIIITLVNYANSYSNGLQGMLEERRKSRTKATILDGHNE</sequence>
<comment type="caution">
    <text evidence="1">The sequence shown here is derived from an EMBL/GenBank/DDBJ whole genome shotgun (WGS) entry which is preliminary data.</text>
</comment>
<dbReference type="Gene3D" id="3.40.395.10">
    <property type="entry name" value="Adenoviral Proteinase, Chain A"/>
    <property type="match status" value="1"/>
</dbReference>
<gene>
    <name evidence="1" type="ORF">C1H46_005497</name>
</gene>
<accession>A0A540NE60</accession>
<reference evidence="1 2" key="1">
    <citation type="journal article" date="2019" name="G3 (Bethesda)">
        <title>Sequencing of a Wild Apple (Malus baccata) Genome Unravels the Differences Between Cultivated and Wild Apple Species Regarding Disease Resistance and Cold Tolerance.</title>
        <authorList>
            <person name="Chen X."/>
        </authorList>
    </citation>
    <scope>NUCLEOTIDE SEQUENCE [LARGE SCALE GENOMIC DNA]</scope>
    <source>
        <strain evidence="2">cv. Shandingzi</strain>
        <tissue evidence="1">Leaves</tissue>
    </source>
</reference>
<dbReference type="InterPro" id="IPR038765">
    <property type="entry name" value="Papain-like_cys_pep_sf"/>
</dbReference>
<dbReference type="AlphaFoldDB" id="A0A540NE60"/>
<evidence type="ECO:0000313" key="1">
    <source>
        <dbReference type="EMBL" id="TQE08883.1"/>
    </source>
</evidence>
<evidence type="ECO:0008006" key="3">
    <source>
        <dbReference type="Google" id="ProtNLM"/>
    </source>
</evidence>
<name>A0A540NE60_MALBA</name>
<keyword evidence="2" id="KW-1185">Reference proteome</keyword>
<protein>
    <recommendedName>
        <fullName evidence="3">Ubiquitin-like protease family profile domain-containing protein</fullName>
    </recommendedName>
</protein>
<evidence type="ECO:0000313" key="2">
    <source>
        <dbReference type="Proteomes" id="UP000315295"/>
    </source>
</evidence>